<dbReference type="Gene3D" id="3.40.190.10">
    <property type="entry name" value="Periplasmic binding protein-like II"/>
    <property type="match status" value="1"/>
</dbReference>
<comment type="caution">
    <text evidence="2">The sequence shown here is derived from an EMBL/GenBank/DDBJ whole genome shotgun (WGS) entry which is preliminary data.</text>
</comment>
<dbReference type="Pfam" id="PF03401">
    <property type="entry name" value="TctC"/>
    <property type="match status" value="1"/>
</dbReference>
<dbReference type="RefSeq" id="WP_377054976.1">
    <property type="nucleotide sequence ID" value="NZ_JBHLVZ010000084.1"/>
</dbReference>
<dbReference type="Gene3D" id="3.40.190.150">
    <property type="entry name" value="Bordetella uptake gene, domain 1"/>
    <property type="match status" value="1"/>
</dbReference>
<comment type="similarity">
    <text evidence="1">Belongs to the UPF0065 (bug) family.</text>
</comment>
<dbReference type="PANTHER" id="PTHR42928:SF5">
    <property type="entry name" value="BLR1237 PROTEIN"/>
    <property type="match status" value="1"/>
</dbReference>
<evidence type="ECO:0000313" key="2">
    <source>
        <dbReference type="EMBL" id="MFC0388500.1"/>
    </source>
</evidence>
<reference evidence="2 3" key="1">
    <citation type="submission" date="2024-09" db="EMBL/GenBank/DDBJ databases">
        <authorList>
            <person name="Sun Q."/>
            <person name="Mori K."/>
        </authorList>
    </citation>
    <scope>NUCLEOTIDE SEQUENCE [LARGE SCALE GENOMIC DNA]</scope>
    <source>
        <strain evidence="2 3">CCM 7468</strain>
    </source>
</reference>
<organism evidence="2 3">
    <name type="scientific">Muricoccus vinaceus</name>
    <dbReference type="NCBI Taxonomy" id="424704"/>
    <lineage>
        <taxon>Bacteria</taxon>
        <taxon>Pseudomonadati</taxon>
        <taxon>Pseudomonadota</taxon>
        <taxon>Alphaproteobacteria</taxon>
        <taxon>Acetobacterales</taxon>
        <taxon>Roseomonadaceae</taxon>
        <taxon>Muricoccus</taxon>
    </lineage>
</organism>
<keyword evidence="3" id="KW-1185">Reference proteome</keyword>
<dbReference type="InterPro" id="IPR042100">
    <property type="entry name" value="Bug_dom1"/>
</dbReference>
<gene>
    <name evidence="2" type="ORF">ACFFIC_23585</name>
</gene>
<protein>
    <submittedName>
        <fullName evidence="2">Bug family tripartite tricarboxylate transporter substrate binding protein</fullName>
    </submittedName>
</protein>
<dbReference type="CDD" id="cd13578">
    <property type="entry name" value="PBP2_Bug27"/>
    <property type="match status" value="1"/>
</dbReference>
<evidence type="ECO:0000313" key="3">
    <source>
        <dbReference type="Proteomes" id="UP001589789"/>
    </source>
</evidence>
<dbReference type="PIRSF" id="PIRSF017082">
    <property type="entry name" value="YflP"/>
    <property type="match status" value="1"/>
</dbReference>
<proteinExistence type="inferred from homology"/>
<dbReference type="Proteomes" id="UP001589789">
    <property type="component" value="Unassembled WGS sequence"/>
</dbReference>
<accession>A0ABV6IY00</accession>
<dbReference type="InterPro" id="IPR005064">
    <property type="entry name" value="BUG"/>
</dbReference>
<evidence type="ECO:0000256" key="1">
    <source>
        <dbReference type="ARBA" id="ARBA00006987"/>
    </source>
</evidence>
<name>A0ABV6IY00_9PROT</name>
<dbReference type="PANTHER" id="PTHR42928">
    <property type="entry name" value="TRICARBOXYLATE-BINDING PROTEIN"/>
    <property type="match status" value="1"/>
</dbReference>
<dbReference type="SUPFAM" id="SSF53850">
    <property type="entry name" value="Periplasmic binding protein-like II"/>
    <property type="match status" value="1"/>
</dbReference>
<dbReference type="EMBL" id="JBHLVZ010000084">
    <property type="protein sequence ID" value="MFC0388500.1"/>
    <property type="molecule type" value="Genomic_DNA"/>
</dbReference>
<dbReference type="PROSITE" id="PS51318">
    <property type="entry name" value="TAT"/>
    <property type="match status" value="1"/>
</dbReference>
<dbReference type="InterPro" id="IPR006311">
    <property type="entry name" value="TAT_signal"/>
</dbReference>
<sequence>MLKLKRRTFLGATALAATGGRTARAQDFPDRPIRLVLPYAPGGAVDFVGRVFAQSLTEGLRQSVVTENRAGAGGVVGADFVAKAAPDGYTQLVIDPALVINPSLQARVPYDVFRDFRPVSILTSSPLVLVVSPDLPVRSVAEFVALAKANRSRYSYASAGVGTTPHLAGEMFAMRTGCEATHVPYRGIAAGFADMMTGAVQFSFSSIAGARSLVNDGKLRALATTGARRSGAFPDLPTMQEAGMDGFVVDLWLALLVPAGTPDAVVARMHAATMEVIRRPDTAANLERVGAEARGTTVSEAAAILRSEYDTWRKLITDAKISV</sequence>